<accession>A0ABW4II69</accession>
<dbReference type="RefSeq" id="WP_379664035.1">
    <property type="nucleotide sequence ID" value="NZ_JBHUDG010000049.1"/>
</dbReference>
<reference evidence="2" key="1">
    <citation type="journal article" date="2019" name="Int. J. Syst. Evol. Microbiol.">
        <title>The Global Catalogue of Microorganisms (GCM) 10K type strain sequencing project: providing services to taxonomists for standard genome sequencing and annotation.</title>
        <authorList>
            <consortium name="The Broad Institute Genomics Platform"/>
            <consortium name="The Broad Institute Genome Sequencing Center for Infectious Disease"/>
            <person name="Wu L."/>
            <person name="Ma J."/>
        </authorList>
    </citation>
    <scope>NUCLEOTIDE SEQUENCE [LARGE SCALE GENOMIC DNA]</scope>
    <source>
        <strain evidence="2">CCUG 53762</strain>
    </source>
</reference>
<evidence type="ECO:0000313" key="1">
    <source>
        <dbReference type="EMBL" id="MFD1631667.1"/>
    </source>
</evidence>
<comment type="caution">
    <text evidence="1">The sequence shown here is derived from an EMBL/GenBank/DDBJ whole genome shotgun (WGS) entry which is preliminary data.</text>
</comment>
<keyword evidence="1" id="KW-0449">Lipoprotein</keyword>
<dbReference type="Pfam" id="PF25594">
    <property type="entry name" value="GldB_lipo"/>
    <property type="match status" value="1"/>
</dbReference>
<gene>
    <name evidence="1" type="ORF">ACFSAH_17470</name>
</gene>
<sequence length="348" mass="40282">MKLSYINCAKFSFFFSISLLCLSSCRNEKKIDISNIQVTLNIERFDKDLAKVNLDSLTVQLPLLEKKYGVFYHDYFGKILALGSTDDTSYYNLVRQILSGPAYQDLQKETDSVYKNLDAATPQIEDAFKHIKYYYPQQKLPKIITYISGFQIQTPIGTDYVGVGLDMFLGNQSKFYPALVESIPRYISRRFTPANIAPRIVEVLTREEMFPVQNDNTPLINRMIQEGKIMYFMKAVQPKVADSVLIGYDNAQMKWAEMFEGDIWAYFMEEDLLYESDYLKIQKYLAEAPFTPGLGSHNDSAPKLGIYTGWQIVKKYMSENTEISLQTLMDEKDYQKILKQSKYKPRNN</sequence>
<protein>
    <submittedName>
        <fullName evidence="1">Gliding motility lipoprotein GldB</fullName>
    </submittedName>
</protein>
<name>A0ABW4II69_9SPHI</name>
<proteinExistence type="predicted"/>
<keyword evidence="2" id="KW-1185">Reference proteome</keyword>
<dbReference type="EMBL" id="JBHUDG010000049">
    <property type="protein sequence ID" value="MFD1631667.1"/>
    <property type="molecule type" value="Genomic_DNA"/>
</dbReference>
<dbReference type="Proteomes" id="UP001597118">
    <property type="component" value="Unassembled WGS sequence"/>
</dbReference>
<dbReference type="InterPro" id="IPR019853">
    <property type="entry name" value="GldB-like"/>
</dbReference>
<organism evidence="1 2">
    <name type="scientific">Pseudopedobacter beijingensis</name>
    <dbReference type="NCBI Taxonomy" id="1207056"/>
    <lineage>
        <taxon>Bacteria</taxon>
        <taxon>Pseudomonadati</taxon>
        <taxon>Bacteroidota</taxon>
        <taxon>Sphingobacteriia</taxon>
        <taxon>Sphingobacteriales</taxon>
        <taxon>Sphingobacteriaceae</taxon>
        <taxon>Pseudopedobacter</taxon>
    </lineage>
</organism>
<evidence type="ECO:0000313" key="2">
    <source>
        <dbReference type="Proteomes" id="UP001597118"/>
    </source>
</evidence>